<proteinExistence type="predicted"/>
<dbReference type="Proteomes" id="UP000663249">
    <property type="component" value="Plasmid pSDM007"/>
</dbReference>
<reference evidence="1 2" key="1">
    <citation type="submission" date="2021-02" db="EMBL/GenBank/DDBJ databases">
        <title>Genomic and phenotypic characterization of Pseudomonas hygromyciniae, a novel bacterial species discovered from a commercially purchased antibiotic vial.</title>
        <authorList>
            <person name="Turner T.L."/>
            <person name="Mitra S.D."/>
            <person name="Kochan T.J."/>
            <person name="Pincus N.B."/>
            <person name="Lebrun-Corbin M."/>
            <person name="Cheung B."/>
            <person name="Gatesy S.W."/>
            <person name="Afzal T."/>
            <person name="Ozer E.A."/>
            <person name="Hauser A.R."/>
        </authorList>
    </citation>
    <scope>NUCLEOTIDE SEQUENCE [LARGE SCALE GENOMIC DNA]</scope>
    <source>
        <strain evidence="1 2">SDM007</strain>
        <plasmid evidence="1 2">pSDM007</plasmid>
    </source>
</reference>
<evidence type="ECO:0000313" key="1">
    <source>
        <dbReference type="EMBL" id="QSB42496.1"/>
    </source>
</evidence>
<dbReference type="RefSeq" id="WP_169990593.1">
    <property type="nucleotide sequence ID" value="NZ_CP070507.1"/>
</dbReference>
<name>A0ABX7K4B8_9PSED</name>
<accession>A0ABX7K4B8</accession>
<gene>
    <name evidence="1" type="ORF">JTY93_28435</name>
</gene>
<dbReference type="EMBL" id="CP070507">
    <property type="protein sequence ID" value="QSB42496.1"/>
    <property type="molecule type" value="Genomic_DNA"/>
</dbReference>
<organism evidence="1 2">
    <name type="scientific">Pseudomonas hygromyciniae</name>
    <dbReference type="NCBI Taxonomy" id="2812000"/>
    <lineage>
        <taxon>Bacteria</taxon>
        <taxon>Pseudomonadati</taxon>
        <taxon>Pseudomonadota</taxon>
        <taxon>Gammaproteobacteria</taxon>
        <taxon>Pseudomonadales</taxon>
        <taxon>Pseudomonadaceae</taxon>
        <taxon>Pseudomonas</taxon>
    </lineage>
</organism>
<sequence>MRLALERAEGYAEGLEVICGLNPADLEALYIAFDNTGRARLQELEQ</sequence>
<geneLocation type="plasmid" evidence="1 2">
    <name>pSDM007</name>
</geneLocation>
<keyword evidence="1" id="KW-0614">Plasmid</keyword>
<protein>
    <submittedName>
        <fullName evidence="1">Uncharacterized protein</fullName>
    </submittedName>
</protein>
<keyword evidence="2" id="KW-1185">Reference proteome</keyword>
<evidence type="ECO:0000313" key="2">
    <source>
        <dbReference type="Proteomes" id="UP000663249"/>
    </source>
</evidence>